<dbReference type="SUPFAM" id="SSF57850">
    <property type="entry name" value="RING/U-box"/>
    <property type="match status" value="1"/>
</dbReference>
<dbReference type="AlphaFoldDB" id="A0A914PHP9"/>
<protein>
    <submittedName>
        <fullName evidence="6">RING-type domain-containing protein</fullName>
    </submittedName>
</protein>
<dbReference type="GO" id="GO:0008270">
    <property type="term" value="F:zinc ion binding"/>
    <property type="evidence" value="ECO:0007669"/>
    <property type="project" value="UniProtKB-KW"/>
</dbReference>
<dbReference type="InterPro" id="IPR013083">
    <property type="entry name" value="Znf_RING/FYVE/PHD"/>
</dbReference>
<sequence>MTSFTSPSIGECTICLSDLTPSNTYAITKCGHTFHGKCIQKWLRVNENGEEVLSDIESDWDDLNDLEDLPLESNAIIETENRAIRYINPQLVILATECLLRLIIYYLKK</sequence>
<dbReference type="PROSITE" id="PS50089">
    <property type="entry name" value="ZF_RING_2"/>
    <property type="match status" value="1"/>
</dbReference>
<proteinExistence type="predicted"/>
<dbReference type="WBParaSite" id="PDA_v2.g14313.t1">
    <property type="protein sequence ID" value="PDA_v2.g14313.t1"/>
    <property type="gene ID" value="PDA_v2.g14313"/>
</dbReference>
<evidence type="ECO:0000313" key="6">
    <source>
        <dbReference type="WBParaSite" id="PDA_v2.g14313.t1"/>
    </source>
</evidence>
<keyword evidence="1 3" id="KW-0479">Metal-binding</keyword>
<name>A0A914PHP9_9BILA</name>
<dbReference type="InterPro" id="IPR001841">
    <property type="entry name" value="Znf_RING"/>
</dbReference>
<dbReference type="Proteomes" id="UP000887578">
    <property type="component" value="Unplaced"/>
</dbReference>
<keyword evidence="5" id="KW-1185">Reference proteome</keyword>
<dbReference type="Pfam" id="PF13639">
    <property type="entry name" value="zf-RING_2"/>
    <property type="match status" value="1"/>
</dbReference>
<evidence type="ECO:0000256" key="1">
    <source>
        <dbReference type="ARBA" id="ARBA00022771"/>
    </source>
</evidence>
<keyword evidence="2" id="KW-0862">Zinc</keyword>
<dbReference type="Gene3D" id="3.30.40.10">
    <property type="entry name" value="Zinc/RING finger domain, C3HC4 (zinc finger)"/>
    <property type="match status" value="1"/>
</dbReference>
<organism evidence="5 6">
    <name type="scientific">Panagrolaimus davidi</name>
    <dbReference type="NCBI Taxonomy" id="227884"/>
    <lineage>
        <taxon>Eukaryota</taxon>
        <taxon>Metazoa</taxon>
        <taxon>Ecdysozoa</taxon>
        <taxon>Nematoda</taxon>
        <taxon>Chromadorea</taxon>
        <taxon>Rhabditida</taxon>
        <taxon>Tylenchina</taxon>
        <taxon>Panagrolaimomorpha</taxon>
        <taxon>Panagrolaimoidea</taxon>
        <taxon>Panagrolaimidae</taxon>
        <taxon>Panagrolaimus</taxon>
    </lineage>
</organism>
<evidence type="ECO:0000259" key="4">
    <source>
        <dbReference type="PROSITE" id="PS50089"/>
    </source>
</evidence>
<dbReference type="CDD" id="cd16448">
    <property type="entry name" value="RING-H2"/>
    <property type="match status" value="1"/>
</dbReference>
<feature type="domain" description="RING-type" evidence="4">
    <location>
        <begin position="12"/>
        <end position="42"/>
    </location>
</feature>
<reference evidence="6" key="1">
    <citation type="submission" date="2022-11" db="UniProtKB">
        <authorList>
            <consortium name="WormBaseParasite"/>
        </authorList>
    </citation>
    <scope>IDENTIFICATION</scope>
</reference>
<keyword evidence="1 3" id="KW-0863">Zinc-finger</keyword>
<accession>A0A914PHP9</accession>
<evidence type="ECO:0000313" key="5">
    <source>
        <dbReference type="Proteomes" id="UP000887578"/>
    </source>
</evidence>
<evidence type="ECO:0000256" key="3">
    <source>
        <dbReference type="PROSITE-ProRule" id="PRU00175"/>
    </source>
</evidence>
<evidence type="ECO:0000256" key="2">
    <source>
        <dbReference type="ARBA" id="ARBA00022833"/>
    </source>
</evidence>